<dbReference type="EMBL" id="CP069213">
    <property type="protein sequence ID" value="QRH02489.1"/>
    <property type="molecule type" value="Genomic_DNA"/>
</dbReference>
<dbReference type="Proteomes" id="UP000596252">
    <property type="component" value="Chromosome"/>
</dbReference>
<gene>
    <name evidence="1" type="ORF">JQC75_03425</name>
</gene>
<evidence type="ECO:0000313" key="1">
    <source>
        <dbReference type="EMBL" id="QRH02489.1"/>
    </source>
</evidence>
<accession>A0ABX7G564</accession>
<evidence type="ECO:0000313" key="2">
    <source>
        <dbReference type="Proteomes" id="UP000596252"/>
    </source>
</evidence>
<name>A0ABX7G564_9GAMM</name>
<sequence length="153" mass="17473">MLHGLLFERDFEEQTAGLLVRPTRQKVQKNCGHGAKKAVHTPRLRRAVCAALMDTCQCIAQTMAPDLIGKVDAAIQFFLRQLFPNRYNLRLPGRGGLNTDWFPFDTSNLRCSNTDGLCQTEPWPTGLEKVCNRLFFIKYELSCPRRENKMEIG</sequence>
<dbReference type="RefSeq" id="WP_203326097.1">
    <property type="nucleotide sequence ID" value="NZ_CP069213.1"/>
</dbReference>
<proteinExistence type="predicted"/>
<protein>
    <submittedName>
        <fullName evidence="1">Uncharacterized protein</fullName>
    </submittedName>
</protein>
<keyword evidence="2" id="KW-1185">Reference proteome</keyword>
<organism evidence="1 2">
    <name type="scientific">Shewanella litorisediminis</name>
    <dbReference type="NCBI Taxonomy" id="1173586"/>
    <lineage>
        <taxon>Bacteria</taxon>
        <taxon>Pseudomonadati</taxon>
        <taxon>Pseudomonadota</taxon>
        <taxon>Gammaproteobacteria</taxon>
        <taxon>Alteromonadales</taxon>
        <taxon>Shewanellaceae</taxon>
        <taxon>Shewanella</taxon>
    </lineage>
</organism>
<reference evidence="1 2" key="1">
    <citation type="journal article" date="2012" name="Antonie Van Leeuwenhoek">
        <title>Shewanella litorisediminis sp. nov., a gammaproteobacterium isolated from a tidal flat sediment.</title>
        <authorList>
            <person name="Lee M.H."/>
            <person name="Yoon J.H."/>
        </authorList>
    </citation>
    <scope>NUCLEOTIDE SEQUENCE [LARGE SCALE GENOMIC DNA]</scope>
    <source>
        <strain evidence="1 2">SMK1-12</strain>
    </source>
</reference>